<dbReference type="RefSeq" id="WP_089810599.1">
    <property type="nucleotide sequence ID" value="NZ_FOYT01000005.1"/>
</dbReference>
<keyword evidence="3" id="KW-1185">Reference proteome</keyword>
<dbReference type="Pfam" id="PF24035">
    <property type="entry name" value="DUF7344"/>
    <property type="match status" value="1"/>
</dbReference>
<dbReference type="EMBL" id="FOYT01000005">
    <property type="protein sequence ID" value="SFR71139.1"/>
    <property type="molecule type" value="Genomic_DNA"/>
</dbReference>
<protein>
    <recommendedName>
        <fullName evidence="1">DUF7344 domain-containing protein</fullName>
    </recommendedName>
</protein>
<dbReference type="InterPro" id="IPR055768">
    <property type="entry name" value="DUF7344"/>
</dbReference>
<feature type="domain" description="DUF7344" evidence="1">
    <location>
        <begin position="7"/>
        <end position="84"/>
    </location>
</feature>
<organism evidence="2 3">
    <name type="scientific">Halogeometricum rufum</name>
    <dbReference type="NCBI Taxonomy" id="553469"/>
    <lineage>
        <taxon>Archaea</taxon>
        <taxon>Methanobacteriati</taxon>
        <taxon>Methanobacteriota</taxon>
        <taxon>Stenosarchaea group</taxon>
        <taxon>Halobacteria</taxon>
        <taxon>Halobacteriales</taxon>
        <taxon>Haloferacaceae</taxon>
        <taxon>Halogeometricum</taxon>
    </lineage>
</organism>
<name>A0A1I6IWU1_9EURY</name>
<sequence length="99" mass="10867">MTDTIATLADSDRRTVLSCLDDYYTAVDIESLAVDVVAARDGTPRTEVSEEERESELVRLHHVDLPKLDEAGFVAFDHEAGTVTRRRGDAVTASPVFSD</sequence>
<accession>A0A1I6IWU1</accession>
<evidence type="ECO:0000259" key="1">
    <source>
        <dbReference type="Pfam" id="PF24035"/>
    </source>
</evidence>
<reference evidence="3" key="1">
    <citation type="submission" date="2016-10" db="EMBL/GenBank/DDBJ databases">
        <authorList>
            <person name="Varghese N."/>
            <person name="Submissions S."/>
        </authorList>
    </citation>
    <scope>NUCLEOTIDE SEQUENCE [LARGE SCALE GENOMIC DNA]</scope>
    <source>
        <strain evidence="3">CGMCC 1.7736</strain>
    </source>
</reference>
<proteinExistence type="predicted"/>
<dbReference type="Proteomes" id="UP000198531">
    <property type="component" value="Unassembled WGS sequence"/>
</dbReference>
<evidence type="ECO:0000313" key="2">
    <source>
        <dbReference type="EMBL" id="SFR71139.1"/>
    </source>
</evidence>
<dbReference type="AlphaFoldDB" id="A0A1I6IWU1"/>
<evidence type="ECO:0000313" key="3">
    <source>
        <dbReference type="Proteomes" id="UP000198531"/>
    </source>
</evidence>
<gene>
    <name evidence="2" type="ORF">SAMN04487947_3799</name>
</gene>
<dbReference type="OrthoDB" id="247722at2157"/>